<dbReference type="PANTHER" id="PTHR31723:SF5">
    <property type="entry name" value="OS01G0248500 PROTEIN"/>
    <property type="match status" value="1"/>
</dbReference>
<reference evidence="2" key="3">
    <citation type="journal article" date="2017" name="Nature">
        <title>Genome sequence of the progenitor of the wheat D genome Aegilops tauschii.</title>
        <authorList>
            <person name="Luo M.C."/>
            <person name="Gu Y.Q."/>
            <person name="Puiu D."/>
            <person name="Wang H."/>
            <person name="Twardziok S.O."/>
            <person name="Deal K.R."/>
            <person name="Huo N."/>
            <person name="Zhu T."/>
            <person name="Wang L."/>
            <person name="Wang Y."/>
            <person name="McGuire P.E."/>
            <person name="Liu S."/>
            <person name="Long H."/>
            <person name="Ramasamy R.K."/>
            <person name="Rodriguez J.C."/>
            <person name="Van S.L."/>
            <person name="Yuan L."/>
            <person name="Wang Z."/>
            <person name="Xia Z."/>
            <person name="Xiao L."/>
            <person name="Anderson O.D."/>
            <person name="Ouyang S."/>
            <person name="Liang Y."/>
            <person name="Zimin A.V."/>
            <person name="Pertea G."/>
            <person name="Qi P."/>
            <person name="Bennetzen J.L."/>
            <person name="Dai X."/>
            <person name="Dawson M.W."/>
            <person name="Muller H.G."/>
            <person name="Kugler K."/>
            <person name="Rivarola-Duarte L."/>
            <person name="Spannagl M."/>
            <person name="Mayer K.F.X."/>
            <person name="Lu F.H."/>
            <person name="Bevan M.W."/>
            <person name="Leroy P."/>
            <person name="Li P."/>
            <person name="You F.M."/>
            <person name="Sun Q."/>
            <person name="Liu Z."/>
            <person name="Lyons E."/>
            <person name="Wicker T."/>
            <person name="Salzberg S.L."/>
            <person name="Devos K.M."/>
            <person name="Dvorak J."/>
        </authorList>
    </citation>
    <scope>NUCLEOTIDE SEQUENCE [LARGE SCALE GENOMIC DNA]</scope>
    <source>
        <strain evidence="2">cv. AL8/78</strain>
    </source>
</reference>
<evidence type="ECO:0000313" key="3">
    <source>
        <dbReference type="Proteomes" id="UP000015105"/>
    </source>
</evidence>
<accession>A0A453ELD9</accession>
<dbReference type="PANTHER" id="PTHR31723">
    <property type="entry name" value="PATHOGENESIS-RELATED FAMILY PROTEIN"/>
    <property type="match status" value="1"/>
</dbReference>
<reference evidence="2" key="4">
    <citation type="submission" date="2019-03" db="UniProtKB">
        <authorList>
            <consortium name="EnsemblPlants"/>
        </authorList>
    </citation>
    <scope>IDENTIFICATION</scope>
</reference>
<protein>
    <submittedName>
        <fullName evidence="2">Uncharacterized protein</fullName>
    </submittedName>
</protein>
<dbReference type="Proteomes" id="UP000015105">
    <property type="component" value="Chromosome 3D"/>
</dbReference>
<feature type="region of interest" description="Disordered" evidence="1">
    <location>
        <begin position="111"/>
        <end position="132"/>
    </location>
</feature>
<dbReference type="Gramene" id="AET3Gv20389500.10">
    <property type="protein sequence ID" value="AET3Gv20389500.10"/>
    <property type="gene ID" value="AET3Gv20389500"/>
</dbReference>
<reference evidence="3" key="1">
    <citation type="journal article" date="2014" name="Science">
        <title>Ancient hybridizations among the ancestral genomes of bread wheat.</title>
        <authorList>
            <consortium name="International Wheat Genome Sequencing Consortium,"/>
            <person name="Marcussen T."/>
            <person name="Sandve S.R."/>
            <person name="Heier L."/>
            <person name="Spannagl M."/>
            <person name="Pfeifer M."/>
            <person name="Jakobsen K.S."/>
            <person name="Wulff B.B."/>
            <person name="Steuernagel B."/>
            <person name="Mayer K.F."/>
            <person name="Olsen O.A."/>
        </authorList>
    </citation>
    <scope>NUCLEOTIDE SEQUENCE [LARGE SCALE GENOMIC DNA]</scope>
    <source>
        <strain evidence="3">cv. AL8/78</strain>
    </source>
</reference>
<evidence type="ECO:0000256" key="1">
    <source>
        <dbReference type="SAM" id="MobiDB-lite"/>
    </source>
</evidence>
<reference evidence="3" key="2">
    <citation type="journal article" date="2017" name="Nat. Plants">
        <title>The Aegilops tauschii genome reveals multiple impacts of transposons.</title>
        <authorList>
            <person name="Zhao G."/>
            <person name="Zou C."/>
            <person name="Li K."/>
            <person name="Wang K."/>
            <person name="Li T."/>
            <person name="Gao L."/>
            <person name="Zhang X."/>
            <person name="Wang H."/>
            <person name="Yang Z."/>
            <person name="Liu X."/>
            <person name="Jiang W."/>
            <person name="Mao L."/>
            <person name="Kong X."/>
            <person name="Jiao Y."/>
            <person name="Jia J."/>
        </authorList>
    </citation>
    <scope>NUCLEOTIDE SEQUENCE [LARGE SCALE GENOMIC DNA]</scope>
    <source>
        <strain evidence="3">cv. AL8/78</strain>
    </source>
</reference>
<sequence>ASLLQGRVMDWIGNRSFIRFAVFIQTQPTLPLGLSRTPLAMASAEGGDKYRSFLHGDGEKNTVWRHGFPPNYDLVNKLFEEERTKEWPEGSLEEKVQRLLKSWEMEMVHKVRPEDQKSVHPKNYSASTNGET</sequence>
<keyword evidence="3" id="KW-1185">Reference proteome</keyword>
<reference evidence="2" key="5">
    <citation type="journal article" date="2021" name="G3 (Bethesda)">
        <title>Aegilops tauschii genome assembly Aet v5.0 features greater sequence contiguity and improved annotation.</title>
        <authorList>
            <person name="Wang L."/>
            <person name="Zhu T."/>
            <person name="Rodriguez J.C."/>
            <person name="Deal K.R."/>
            <person name="Dubcovsky J."/>
            <person name="McGuire P.E."/>
            <person name="Lux T."/>
            <person name="Spannagl M."/>
            <person name="Mayer K.F.X."/>
            <person name="Baldrich P."/>
            <person name="Meyers B.C."/>
            <person name="Huo N."/>
            <person name="Gu Y.Q."/>
            <person name="Zhou H."/>
            <person name="Devos K.M."/>
            <person name="Bennetzen J.L."/>
            <person name="Unver T."/>
            <person name="Budak H."/>
            <person name="Gulick P.J."/>
            <person name="Galiba G."/>
            <person name="Kalapos B."/>
            <person name="Nelson D.R."/>
            <person name="Li P."/>
            <person name="You F.M."/>
            <person name="Luo M.C."/>
            <person name="Dvorak J."/>
        </authorList>
    </citation>
    <scope>NUCLEOTIDE SEQUENCE [LARGE SCALE GENOMIC DNA]</scope>
    <source>
        <strain evidence="2">cv. AL8/78</strain>
    </source>
</reference>
<dbReference type="InterPro" id="IPR053218">
    <property type="entry name" value="Pathogen-related_defense"/>
</dbReference>
<dbReference type="EnsemblPlants" id="AET3Gv20389500.10">
    <property type="protein sequence ID" value="AET3Gv20389500.10"/>
    <property type="gene ID" value="AET3Gv20389500"/>
</dbReference>
<organism evidence="2 3">
    <name type="scientific">Aegilops tauschii subsp. strangulata</name>
    <name type="common">Goatgrass</name>
    <dbReference type="NCBI Taxonomy" id="200361"/>
    <lineage>
        <taxon>Eukaryota</taxon>
        <taxon>Viridiplantae</taxon>
        <taxon>Streptophyta</taxon>
        <taxon>Embryophyta</taxon>
        <taxon>Tracheophyta</taxon>
        <taxon>Spermatophyta</taxon>
        <taxon>Magnoliopsida</taxon>
        <taxon>Liliopsida</taxon>
        <taxon>Poales</taxon>
        <taxon>Poaceae</taxon>
        <taxon>BOP clade</taxon>
        <taxon>Pooideae</taxon>
        <taxon>Triticodae</taxon>
        <taxon>Triticeae</taxon>
        <taxon>Triticinae</taxon>
        <taxon>Aegilops</taxon>
    </lineage>
</organism>
<dbReference type="AlphaFoldDB" id="A0A453ELD9"/>
<proteinExistence type="predicted"/>
<evidence type="ECO:0000313" key="2">
    <source>
        <dbReference type="EnsemblPlants" id="AET3Gv20389500.10"/>
    </source>
</evidence>
<name>A0A453ELD9_AEGTS</name>